<dbReference type="InterPro" id="IPR050825">
    <property type="entry name" value="RBM42_RBP45_47-like"/>
</dbReference>
<keyword evidence="6" id="KW-1185">Reference proteome</keyword>
<evidence type="ECO:0000313" key="4">
    <source>
        <dbReference type="EMBL" id="KAL0488717.1"/>
    </source>
</evidence>
<name>A0AAW2ZFQ7_9EUKA</name>
<evidence type="ECO:0000256" key="2">
    <source>
        <dbReference type="PROSITE-ProRule" id="PRU00176"/>
    </source>
</evidence>
<evidence type="ECO:0000259" key="3">
    <source>
        <dbReference type="PROSITE" id="PS50102"/>
    </source>
</evidence>
<proteinExistence type="predicted"/>
<dbReference type="InterPro" id="IPR034215">
    <property type="entry name" value="RBM42_RRM"/>
</dbReference>
<dbReference type="PANTHER" id="PTHR47640">
    <property type="entry name" value="TRNA SELENOCYSTEINE 1-ASSOCIATED PROTEIN 1-RELATED-RELATED"/>
    <property type="match status" value="1"/>
</dbReference>
<dbReference type="Proteomes" id="UP001431209">
    <property type="component" value="Unassembled WGS sequence"/>
</dbReference>
<dbReference type="EMBL" id="JAOPGA020001714">
    <property type="protein sequence ID" value="KAL0490766.1"/>
    <property type="molecule type" value="Genomic_DNA"/>
</dbReference>
<evidence type="ECO:0000256" key="1">
    <source>
        <dbReference type="ARBA" id="ARBA00022884"/>
    </source>
</evidence>
<dbReference type="InterPro" id="IPR000504">
    <property type="entry name" value="RRM_dom"/>
</dbReference>
<dbReference type="EMBL" id="JAOPGA020001463">
    <property type="protein sequence ID" value="KAL0488717.1"/>
    <property type="molecule type" value="Genomic_DNA"/>
</dbReference>
<dbReference type="Gene3D" id="3.30.70.330">
    <property type="match status" value="1"/>
</dbReference>
<dbReference type="InterPro" id="IPR035979">
    <property type="entry name" value="RBD_domain_sf"/>
</dbReference>
<protein>
    <submittedName>
        <fullName evidence="4 5">RNA-binding protein</fullName>
    </submittedName>
</protein>
<dbReference type="SMART" id="SM00360">
    <property type="entry name" value="RRM"/>
    <property type="match status" value="1"/>
</dbReference>
<dbReference type="InterPro" id="IPR012677">
    <property type="entry name" value="Nucleotide-bd_a/b_plait_sf"/>
</dbReference>
<dbReference type="PROSITE" id="PS50102">
    <property type="entry name" value="RRM"/>
    <property type="match status" value="1"/>
</dbReference>
<dbReference type="AlphaFoldDB" id="A0AAW2ZFQ7"/>
<sequence length="264" mass="30057">MSDKSKDVPQKKLTEAEIFAQLQKLQQEISNNLPLNNNQNDTQSKIVTSGTSEATTNKTIGVKRKTEDTGSQPAKKQILFVPRNVAVKQEQKKVISAAPTYNFNSFVTNQQQHTNQLLTDYYVQQQANKFHAQKAKNQPTFEDELSLDPNYSGPKKKKVLRQAAGEVWEDPTLAEWSENDYRIFVGDLGNEVNDDVLTRSFSQFSSFQKAKVVMDKRTGKSKGYGFVSFSNSQDYVNALQQMDGKYIGNRPCKLRRSRWKDRNA</sequence>
<dbReference type="Pfam" id="PF00076">
    <property type="entry name" value="RRM_1"/>
    <property type="match status" value="1"/>
</dbReference>
<dbReference type="CDD" id="cd12383">
    <property type="entry name" value="RRM_RBM42"/>
    <property type="match status" value="1"/>
</dbReference>
<evidence type="ECO:0000313" key="6">
    <source>
        <dbReference type="Proteomes" id="UP001431209"/>
    </source>
</evidence>
<accession>A0AAW2ZFQ7</accession>
<gene>
    <name evidence="5" type="ORF">AKO1_002544</name>
    <name evidence="4" type="ORF">AKO1_002556</name>
</gene>
<dbReference type="SUPFAM" id="SSF54928">
    <property type="entry name" value="RNA-binding domain, RBD"/>
    <property type="match status" value="1"/>
</dbReference>
<dbReference type="GO" id="GO:0003729">
    <property type="term" value="F:mRNA binding"/>
    <property type="evidence" value="ECO:0007669"/>
    <property type="project" value="InterPro"/>
</dbReference>
<evidence type="ECO:0000313" key="5">
    <source>
        <dbReference type="EMBL" id="KAL0490766.1"/>
    </source>
</evidence>
<comment type="caution">
    <text evidence="4">The sequence shown here is derived from an EMBL/GenBank/DDBJ whole genome shotgun (WGS) entry which is preliminary data.</text>
</comment>
<feature type="domain" description="RRM" evidence="3">
    <location>
        <begin position="181"/>
        <end position="259"/>
    </location>
</feature>
<keyword evidence="1 2" id="KW-0694">RNA-binding</keyword>
<organism evidence="4 6">
    <name type="scientific">Acrasis kona</name>
    <dbReference type="NCBI Taxonomy" id="1008807"/>
    <lineage>
        <taxon>Eukaryota</taxon>
        <taxon>Discoba</taxon>
        <taxon>Heterolobosea</taxon>
        <taxon>Tetramitia</taxon>
        <taxon>Eutetramitia</taxon>
        <taxon>Acrasidae</taxon>
        <taxon>Acrasis</taxon>
    </lineage>
</organism>
<dbReference type="PANTHER" id="PTHR47640:SF11">
    <property type="entry name" value="RNA-BINDING PROTEIN 42"/>
    <property type="match status" value="1"/>
</dbReference>
<reference evidence="4 6" key="1">
    <citation type="submission" date="2024-03" db="EMBL/GenBank/DDBJ databases">
        <title>The Acrasis kona genome and developmental transcriptomes reveal deep origins of eukaryotic multicellular pathways.</title>
        <authorList>
            <person name="Sheikh S."/>
            <person name="Fu C.-J."/>
            <person name="Brown M.W."/>
            <person name="Baldauf S.L."/>
        </authorList>
    </citation>
    <scope>NUCLEOTIDE SEQUENCE [LARGE SCALE GENOMIC DNA]</scope>
    <source>
        <strain evidence="4 6">ATCC MYA-3509</strain>
    </source>
</reference>